<proteinExistence type="predicted"/>
<dbReference type="AlphaFoldDB" id="A0A7Y9TG85"/>
<sequence length="81" mass="9814">MGQGRLCYLSPAKAYLRRDVRLRDYCPSGVRYLFRYRNSNRLCLDKKQMKHNNPGLIAMMFPIRVFPKDRLLNQDFLIHWH</sequence>
<protein>
    <submittedName>
        <fullName evidence="1">Uncharacterized protein</fullName>
    </submittedName>
</protein>
<gene>
    <name evidence="1" type="ORF">HDF17_001951</name>
</gene>
<organism evidence="1 2">
    <name type="scientific">Granulicella arctica</name>
    <dbReference type="NCBI Taxonomy" id="940613"/>
    <lineage>
        <taxon>Bacteria</taxon>
        <taxon>Pseudomonadati</taxon>
        <taxon>Acidobacteriota</taxon>
        <taxon>Terriglobia</taxon>
        <taxon>Terriglobales</taxon>
        <taxon>Acidobacteriaceae</taxon>
        <taxon>Granulicella</taxon>
    </lineage>
</organism>
<dbReference type="Proteomes" id="UP000589520">
    <property type="component" value="Unassembled WGS sequence"/>
</dbReference>
<evidence type="ECO:0000313" key="1">
    <source>
        <dbReference type="EMBL" id="NYF79631.1"/>
    </source>
</evidence>
<comment type="caution">
    <text evidence="1">The sequence shown here is derived from an EMBL/GenBank/DDBJ whole genome shotgun (WGS) entry which is preliminary data.</text>
</comment>
<dbReference type="EMBL" id="JACCCW010000002">
    <property type="protein sequence ID" value="NYF79631.1"/>
    <property type="molecule type" value="Genomic_DNA"/>
</dbReference>
<reference evidence="1 2" key="1">
    <citation type="submission" date="2020-07" db="EMBL/GenBank/DDBJ databases">
        <title>Genomic Encyclopedia of Type Strains, Phase IV (KMG-V): Genome sequencing to study the core and pangenomes of soil and plant-associated prokaryotes.</title>
        <authorList>
            <person name="Whitman W."/>
        </authorList>
    </citation>
    <scope>NUCLEOTIDE SEQUENCE [LARGE SCALE GENOMIC DNA]</scope>
    <source>
        <strain evidence="1 2">X4EP2</strain>
    </source>
</reference>
<name>A0A7Y9TG85_9BACT</name>
<evidence type="ECO:0000313" key="2">
    <source>
        <dbReference type="Proteomes" id="UP000589520"/>
    </source>
</evidence>
<accession>A0A7Y9TG85</accession>
<keyword evidence="2" id="KW-1185">Reference proteome</keyword>